<dbReference type="EMBL" id="JAXCGZ010005866">
    <property type="protein sequence ID" value="KAK7080560.1"/>
    <property type="molecule type" value="Genomic_DNA"/>
</dbReference>
<accession>A0AAN9ACD9</accession>
<evidence type="ECO:0000313" key="3">
    <source>
        <dbReference type="EMBL" id="KAK7080560.1"/>
    </source>
</evidence>
<evidence type="ECO:0000256" key="1">
    <source>
        <dbReference type="SAM" id="MobiDB-lite"/>
    </source>
</evidence>
<name>A0AAN9ACD9_HALRR</name>
<organism evidence="3 4">
    <name type="scientific">Halocaridina rubra</name>
    <name type="common">Hawaiian red shrimp</name>
    <dbReference type="NCBI Taxonomy" id="373956"/>
    <lineage>
        <taxon>Eukaryota</taxon>
        <taxon>Metazoa</taxon>
        <taxon>Ecdysozoa</taxon>
        <taxon>Arthropoda</taxon>
        <taxon>Crustacea</taxon>
        <taxon>Multicrustacea</taxon>
        <taxon>Malacostraca</taxon>
        <taxon>Eumalacostraca</taxon>
        <taxon>Eucarida</taxon>
        <taxon>Decapoda</taxon>
        <taxon>Pleocyemata</taxon>
        <taxon>Caridea</taxon>
        <taxon>Atyoidea</taxon>
        <taxon>Atyidae</taxon>
        <taxon>Halocaridina</taxon>
    </lineage>
</organism>
<evidence type="ECO:0000256" key="2">
    <source>
        <dbReference type="SAM" id="SignalP"/>
    </source>
</evidence>
<sequence length="396" mass="43588">MLRLITYACLVLLVLGDDKDVINVPEDVLKFIIGCRQAQPGAKLGVPVHQTNIDDNTGTTSQQVSILSLSELRTALKGSVHSEAVVNHIMRQLEEATKTGESAMGRSECSTIENNISISVPAEEIDLFNNRMTMLMQMNSIKMLEQINTLFSFNLRNQKTETEKYIKRRTNKILEKLDKIMEHLGISMEDGDDYDYYDMTGEGDSVTTLPPEVTTSPASVLEIITELPTTVRNTDLVPDVSVAPPEIVVEAETSPAAKPTPAPTSAPTEVEPVTEAVGVETNSTDIFPPVGDSSSEEEGGDNDNPGFVRVSQQNPSESAPLESPQRIESNRPIFTQSAPERFPEPSVIGFIPPLQRPRPIAATPYGPVYPGMPFEERVRLSALNRRKVNRPSFIRE</sequence>
<feature type="chain" id="PRO_5042857376" evidence="2">
    <location>
        <begin position="17"/>
        <end position="396"/>
    </location>
</feature>
<dbReference type="Proteomes" id="UP001381693">
    <property type="component" value="Unassembled WGS sequence"/>
</dbReference>
<feature type="region of interest" description="Disordered" evidence="1">
    <location>
        <begin position="251"/>
        <end position="358"/>
    </location>
</feature>
<comment type="caution">
    <text evidence="3">The sequence shown here is derived from an EMBL/GenBank/DDBJ whole genome shotgun (WGS) entry which is preliminary data.</text>
</comment>
<dbReference type="AlphaFoldDB" id="A0AAN9ACD9"/>
<evidence type="ECO:0000313" key="4">
    <source>
        <dbReference type="Proteomes" id="UP001381693"/>
    </source>
</evidence>
<gene>
    <name evidence="3" type="ORF">SK128_010953</name>
</gene>
<keyword evidence="2" id="KW-0732">Signal</keyword>
<proteinExistence type="predicted"/>
<reference evidence="3 4" key="1">
    <citation type="submission" date="2023-11" db="EMBL/GenBank/DDBJ databases">
        <title>Halocaridina rubra genome assembly.</title>
        <authorList>
            <person name="Smith C."/>
        </authorList>
    </citation>
    <scope>NUCLEOTIDE SEQUENCE [LARGE SCALE GENOMIC DNA]</scope>
    <source>
        <strain evidence="3">EP-1</strain>
        <tissue evidence="3">Whole</tissue>
    </source>
</reference>
<feature type="signal peptide" evidence="2">
    <location>
        <begin position="1"/>
        <end position="16"/>
    </location>
</feature>
<keyword evidence="4" id="KW-1185">Reference proteome</keyword>
<protein>
    <submittedName>
        <fullName evidence="3">Uncharacterized protein</fullName>
    </submittedName>
</protein>